<dbReference type="EMBL" id="JAVLET010000012">
    <property type="protein sequence ID" value="KAL0466666.1"/>
    <property type="molecule type" value="Genomic_DNA"/>
</dbReference>
<keyword evidence="1" id="KW-1133">Transmembrane helix</keyword>
<feature type="transmembrane region" description="Helical" evidence="1">
    <location>
        <begin position="64"/>
        <end position="83"/>
    </location>
</feature>
<protein>
    <submittedName>
        <fullName evidence="2">Uncharacterized protein</fullName>
    </submittedName>
</protein>
<evidence type="ECO:0000256" key="1">
    <source>
        <dbReference type="SAM" id="Phobius"/>
    </source>
</evidence>
<gene>
    <name evidence="2" type="ORF">QR685DRAFT_535652</name>
</gene>
<keyword evidence="3" id="KW-1185">Reference proteome</keyword>
<organism evidence="2 3">
    <name type="scientific">Neurospora intermedia</name>
    <dbReference type="NCBI Taxonomy" id="5142"/>
    <lineage>
        <taxon>Eukaryota</taxon>
        <taxon>Fungi</taxon>
        <taxon>Dikarya</taxon>
        <taxon>Ascomycota</taxon>
        <taxon>Pezizomycotina</taxon>
        <taxon>Sordariomycetes</taxon>
        <taxon>Sordariomycetidae</taxon>
        <taxon>Sordariales</taxon>
        <taxon>Sordariaceae</taxon>
        <taxon>Neurospora</taxon>
    </lineage>
</organism>
<evidence type="ECO:0000313" key="3">
    <source>
        <dbReference type="Proteomes" id="UP001451303"/>
    </source>
</evidence>
<keyword evidence="1" id="KW-0472">Membrane</keyword>
<name>A0ABR3D1W2_NEUIN</name>
<comment type="caution">
    <text evidence="2">The sequence shown here is derived from an EMBL/GenBank/DDBJ whole genome shotgun (WGS) entry which is preliminary data.</text>
</comment>
<accession>A0ABR3D1W2</accession>
<dbReference type="Proteomes" id="UP001451303">
    <property type="component" value="Unassembled WGS sequence"/>
</dbReference>
<sequence>MTSPCNESRRNEKSCVAWKIAFLFYVFSDIVGLEVDFRPLLKSTHTTTRNTASHPNHRRPKKSLLAFFFALIPRTLILGSPCFQRSQEKDKSTQYSPFGRCLVVCFVIVKSSFIVVTRGKKRV</sequence>
<evidence type="ECO:0000313" key="2">
    <source>
        <dbReference type="EMBL" id="KAL0466666.1"/>
    </source>
</evidence>
<reference evidence="2 3" key="1">
    <citation type="submission" date="2023-09" db="EMBL/GenBank/DDBJ databases">
        <title>Multi-omics analysis of a traditional fermented food reveals byproduct-associated fungal strains for waste-to-food upcycling.</title>
        <authorList>
            <consortium name="Lawrence Berkeley National Laboratory"/>
            <person name="Rekdal V.M."/>
            <person name="Villalobos-Escobedo J.M."/>
            <person name="Rodriguez-Valeron N."/>
            <person name="Garcia M.O."/>
            <person name="Vasquez D.P."/>
            <person name="Damayanti I."/>
            <person name="Sorensen P.M."/>
            <person name="Baidoo E.E."/>
            <person name="De Carvalho A.C."/>
            <person name="Riley R."/>
            <person name="Lipzen A."/>
            <person name="He G."/>
            <person name="Yan M."/>
            <person name="Haridas S."/>
            <person name="Daum C."/>
            <person name="Yoshinaga Y."/>
            <person name="Ng V."/>
            <person name="Grigoriev I.V."/>
            <person name="Munk R."/>
            <person name="Nuraida L."/>
            <person name="Wijaya C.H."/>
            <person name="Morales P.-C."/>
            <person name="Keasling J.D."/>
        </authorList>
    </citation>
    <scope>NUCLEOTIDE SEQUENCE [LARGE SCALE GENOMIC DNA]</scope>
    <source>
        <strain evidence="2 3">FGSC 2613</strain>
    </source>
</reference>
<feature type="transmembrane region" description="Helical" evidence="1">
    <location>
        <begin position="95"/>
        <end position="116"/>
    </location>
</feature>
<keyword evidence="1" id="KW-0812">Transmembrane</keyword>
<proteinExistence type="predicted"/>